<reference evidence="2 3" key="1">
    <citation type="submission" date="2020-08" db="EMBL/GenBank/DDBJ databases">
        <title>Genome public.</title>
        <authorList>
            <person name="Liu C."/>
            <person name="Sun Q."/>
        </authorList>
    </citation>
    <scope>NUCLEOTIDE SEQUENCE [LARGE SCALE GENOMIC DNA]</scope>
    <source>
        <strain evidence="2 3">BX10</strain>
    </source>
</reference>
<keyword evidence="1" id="KW-0732">Signal</keyword>
<evidence type="ECO:0000313" key="2">
    <source>
        <dbReference type="EMBL" id="MBC8599392.1"/>
    </source>
</evidence>
<sequence length="364" mass="40211">MRKRSFLRKSLMALFLAASLFNASALPARADFGIEPMRVAPQYGATGYPIVIKSQYQDGFLQPYEEEYYAKMPGLVSAVGNTGLFEYNGQVIYLENSKQQKVALVTHSHKNSDGTFSTYTLYCDPQGRIREYTEEAKAAIDAEIAEHLAQLEAEIQTQYGVSLSHRKAFSVDERHKFARTVKKILALCPAGSIRIIADATQAATGKPLKFQSIYIDSEGNKNANGWVDGTYSYDSNTVETNGYLIPACHELGHAMESTLSKASGGKLRQDFAAMNGGHVYDLNYYYNGAPLAMQEGGVPPCFKRDYAATSFSEDFAETFSDAMAFSTAELQEAVNCGNMAAEYFQKVVYVKQLFNQYAGATVFQ</sequence>
<feature type="signal peptide" evidence="1">
    <location>
        <begin position="1"/>
        <end position="25"/>
    </location>
</feature>
<proteinExistence type="predicted"/>
<evidence type="ECO:0000256" key="1">
    <source>
        <dbReference type="SAM" id="SignalP"/>
    </source>
</evidence>
<gene>
    <name evidence="2" type="ORF">H8708_09170</name>
</gene>
<dbReference type="RefSeq" id="WP_262427650.1">
    <property type="nucleotide sequence ID" value="NZ_JACRTJ010000018.1"/>
</dbReference>
<name>A0ABR7NTF2_9FIRM</name>
<protein>
    <submittedName>
        <fullName evidence="2">Uncharacterized protein</fullName>
    </submittedName>
</protein>
<accession>A0ABR7NTF2</accession>
<dbReference type="EMBL" id="JACRTJ010000018">
    <property type="protein sequence ID" value="MBC8599392.1"/>
    <property type="molecule type" value="Genomic_DNA"/>
</dbReference>
<organism evidence="2 3">
    <name type="scientific">Enterocloster hominis</name>
    <name type="common">ex Liu et al. 2021</name>
    <dbReference type="NCBI Taxonomy" id="2763663"/>
    <lineage>
        <taxon>Bacteria</taxon>
        <taxon>Bacillati</taxon>
        <taxon>Bacillota</taxon>
        <taxon>Clostridia</taxon>
        <taxon>Lachnospirales</taxon>
        <taxon>Lachnospiraceae</taxon>
        <taxon>Enterocloster</taxon>
    </lineage>
</organism>
<feature type="chain" id="PRO_5047012976" evidence="1">
    <location>
        <begin position="26"/>
        <end position="364"/>
    </location>
</feature>
<evidence type="ECO:0000313" key="3">
    <source>
        <dbReference type="Proteomes" id="UP000647491"/>
    </source>
</evidence>
<dbReference type="Proteomes" id="UP000647491">
    <property type="component" value="Unassembled WGS sequence"/>
</dbReference>
<keyword evidence="3" id="KW-1185">Reference proteome</keyword>
<comment type="caution">
    <text evidence="2">The sequence shown here is derived from an EMBL/GenBank/DDBJ whole genome shotgun (WGS) entry which is preliminary data.</text>
</comment>